<gene>
    <name evidence="6" type="ORF">AKAW2_80369S</name>
</gene>
<dbReference type="GO" id="GO:0046872">
    <property type="term" value="F:metal ion binding"/>
    <property type="evidence" value="ECO:0007669"/>
    <property type="project" value="UniProtKB-KW"/>
</dbReference>
<evidence type="ECO:0000313" key="6">
    <source>
        <dbReference type="EMBL" id="BCS04568.1"/>
    </source>
</evidence>
<keyword evidence="4" id="KW-0804">Transcription</keyword>
<name>A0A7R8A567_ASPKA</name>
<keyword evidence="1" id="KW-0479">Metal-binding</keyword>
<keyword evidence="7" id="KW-1185">Reference proteome</keyword>
<reference evidence="6" key="1">
    <citation type="submission" date="2021-01" db="EMBL/GenBank/DDBJ databases">
        <authorList>
            <consortium name="Aspergillus luchuensis mut. kawachii IFO 4304 genome sequencing consortium"/>
            <person name="Kazuki M."/>
            <person name="Futagami T."/>
        </authorList>
    </citation>
    <scope>NUCLEOTIDE SEQUENCE</scope>
    <source>
        <strain evidence="6">IFO 4308</strain>
    </source>
</reference>
<proteinExistence type="predicted"/>
<evidence type="ECO:0008006" key="8">
    <source>
        <dbReference type="Google" id="ProtNLM"/>
    </source>
</evidence>
<evidence type="ECO:0000256" key="2">
    <source>
        <dbReference type="ARBA" id="ARBA00022833"/>
    </source>
</evidence>
<keyword evidence="5" id="KW-0539">Nucleus</keyword>
<evidence type="ECO:0000256" key="4">
    <source>
        <dbReference type="ARBA" id="ARBA00023163"/>
    </source>
</evidence>
<dbReference type="Proteomes" id="UP000661280">
    <property type="component" value="Chromosome 8"/>
</dbReference>
<organism evidence="6 7">
    <name type="scientific">Aspergillus kawachii</name>
    <name type="common">White koji mold</name>
    <name type="synonym">Aspergillus awamori var. kawachi</name>
    <dbReference type="NCBI Taxonomy" id="1069201"/>
    <lineage>
        <taxon>Eukaryota</taxon>
        <taxon>Fungi</taxon>
        <taxon>Dikarya</taxon>
        <taxon>Ascomycota</taxon>
        <taxon>Pezizomycotina</taxon>
        <taxon>Eurotiomycetes</taxon>
        <taxon>Eurotiomycetidae</taxon>
        <taxon>Eurotiales</taxon>
        <taxon>Aspergillaceae</taxon>
        <taxon>Aspergillus</taxon>
        <taxon>Aspergillus subgen. Circumdati</taxon>
    </lineage>
</organism>
<dbReference type="EMBL" id="AP024432">
    <property type="protein sequence ID" value="BCS04568.1"/>
    <property type="molecule type" value="Genomic_DNA"/>
</dbReference>
<dbReference type="PANTHER" id="PTHR47660:SF2">
    <property type="entry name" value="TRANSCRIPTION FACTOR WITH C2H2 AND ZN(2)-CYS(6) DNA BINDING DOMAIN (EUROFUNG)"/>
    <property type="match status" value="1"/>
</dbReference>
<evidence type="ECO:0000256" key="5">
    <source>
        <dbReference type="ARBA" id="ARBA00023242"/>
    </source>
</evidence>
<evidence type="ECO:0000256" key="1">
    <source>
        <dbReference type="ARBA" id="ARBA00022723"/>
    </source>
</evidence>
<dbReference type="PANTHER" id="PTHR47660">
    <property type="entry name" value="TRANSCRIPTION FACTOR WITH C2H2 AND ZN(2)-CYS(6) DNA BINDING DOMAIN (EUROFUNG)-RELATED-RELATED"/>
    <property type="match status" value="1"/>
</dbReference>
<sequence length="180" mass="20047">MSEDTVSSDTRDRILAMILHTCEPANMIKVVSAFPAANVLDRLLHRFYATHATDDDSWIHIPTLRSSEMPTELLGAYITSAAMRSSSAAVRRFGTALHGVLHPYLFQIFEKRIAQTRCLQQIHALALYVQTGLWRGNKRRMEIAAAIVGSAVTMLRSGRRYRASTYSSVIPDPADADDVL</sequence>
<dbReference type="OrthoDB" id="40579at2759"/>
<accession>A0A7R8A567</accession>
<reference evidence="6" key="2">
    <citation type="submission" date="2021-02" db="EMBL/GenBank/DDBJ databases">
        <title>Aspergillus luchuensis mut. kawachii IFO 4304 genome sequence.</title>
        <authorList>
            <person name="Mori K."/>
            <person name="Kadooka C."/>
            <person name="Goto M."/>
            <person name="Futagami T."/>
        </authorList>
    </citation>
    <scope>NUCLEOTIDE SEQUENCE</scope>
    <source>
        <strain evidence="6">IFO 4308</strain>
    </source>
</reference>
<keyword evidence="2" id="KW-0862">Zinc</keyword>
<keyword evidence="3" id="KW-0805">Transcription regulation</keyword>
<protein>
    <recommendedName>
        <fullName evidence="8">C6 transcription factor</fullName>
    </recommendedName>
</protein>
<dbReference type="KEGG" id="aluc:AKAW2_80369S"/>
<evidence type="ECO:0000256" key="3">
    <source>
        <dbReference type="ARBA" id="ARBA00023015"/>
    </source>
</evidence>
<dbReference type="GeneID" id="64965889"/>
<dbReference type="RefSeq" id="XP_041548330.1">
    <property type="nucleotide sequence ID" value="XM_041681382.1"/>
</dbReference>
<dbReference type="AlphaFoldDB" id="A0A7R8A567"/>
<evidence type="ECO:0000313" key="7">
    <source>
        <dbReference type="Proteomes" id="UP000661280"/>
    </source>
</evidence>